<dbReference type="InterPro" id="IPR008979">
    <property type="entry name" value="Galactose-bd-like_sf"/>
</dbReference>
<organism evidence="3 4">
    <name type="scientific">Roseateles paludis</name>
    <dbReference type="NCBI Taxonomy" id="3145238"/>
    <lineage>
        <taxon>Bacteria</taxon>
        <taxon>Pseudomonadati</taxon>
        <taxon>Pseudomonadota</taxon>
        <taxon>Betaproteobacteria</taxon>
        <taxon>Burkholderiales</taxon>
        <taxon>Sphaerotilaceae</taxon>
        <taxon>Roseateles</taxon>
    </lineage>
</organism>
<evidence type="ECO:0000259" key="2">
    <source>
        <dbReference type="PROSITE" id="PS50022"/>
    </source>
</evidence>
<accession>A0ABV0FYY5</accession>
<comment type="caution">
    <text evidence="3">The sequence shown here is derived from an EMBL/GenBank/DDBJ whole genome shotgun (WGS) entry which is preliminary data.</text>
</comment>
<feature type="signal peptide" evidence="1">
    <location>
        <begin position="1"/>
        <end position="42"/>
    </location>
</feature>
<dbReference type="Pfam" id="PF00754">
    <property type="entry name" value="F5_F8_type_C"/>
    <property type="match status" value="1"/>
</dbReference>
<gene>
    <name evidence="3" type="ORF">ABDJ85_02945</name>
</gene>
<dbReference type="NCBIfam" id="TIGR03382">
    <property type="entry name" value="GC_trans_RRR"/>
    <property type="match status" value="1"/>
</dbReference>
<proteinExistence type="predicted"/>
<dbReference type="SUPFAM" id="SSF49785">
    <property type="entry name" value="Galactose-binding domain-like"/>
    <property type="match status" value="1"/>
</dbReference>
<feature type="chain" id="PRO_5047457545" evidence="1">
    <location>
        <begin position="43"/>
        <end position="234"/>
    </location>
</feature>
<dbReference type="InterPro" id="IPR017756">
    <property type="entry name" value="TM_Gly-Cys-Arg_CS"/>
</dbReference>
<evidence type="ECO:0000256" key="1">
    <source>
        <dbReference type="SAM" id="SignalP"/>
    </source>
</evidence>
<dbReference type="PROSITE" id="PS50022">
    <property type="entry name" value="FA58C_3"/>
    <property type="match status" value="1"/>
</dbReference>
<reference evidence="3 4" key="1">
    <citation type="submission" date="2024-05" db="EMBL/GenBank/DDBJ databases">
        <title>Roseateles sp. DJS-2-20 16S ribosomal RNA gene Genome sequencing and assembly.</title>
        <authorList>
            <person name="Woo H."/>
        </authorList>
    </citation>
    <scope>NUCLEOTIDE SEQUENCE [LARGE SCALE GENOMIC DNA]</scope>
    <source>
        <strain evidence="3 4">DJS-2-20</strain>
    </source>
</reference>
<dbReference type="Proteomes" id="UP001495147">
    <property type="component" value="Unassembled WGS sequence"/>
</dbReference>
<evidence type="ECO:0000313" key="3">
    <source>
        <dbReference type="EMBL" id="MEO3690407.1"/>
    </source>
</evidence>
<keyword evidence="4" id="KW-1185">Reference proteome</keyword>
<protein>
    <submittedName>
        <fullName evidence="3">Discoidin domain-containing protein</fullName>
    </submittedName>
</protein>
<evidence type="ECO:0000313" key="4">
    <source>
        <dbReference type="Proteomes" id="UP001495147"/>
    </source>
</evidence>
<dbReference type="InterPro" id="IPR000421">
    <property type="entry name" value="FA58C"/>
</dbReference>
<name>A0ABV0FYY5_9BURK</name>
<dbReference type="Gene3D" id="2.60.120.260">
    <property type="entry name" value="Galactose-binding domain-like"/>
    <property type="match status" value="1"/>
</dbReference>
<feature type="domain" description="F5/8 type C" evidence="2">
    <location>
        <begin position="86"/>
        <end position="202"/>
    </location>
</feature>
<sequence length="234" mass="24191">MPSHSLSARTWRAALWTLSKASAVSVALVAGVSFFGAAPAHALDLTTLPAATATAGSCYLGCGHAAYDASNILDDDRGLSGNTGLNSWNSGFYGGWVQVDFGSAYVLDRIELYGGTNYYNPFSLSASVDGSSWTAIATGGYHFESQLSQPGLSGQKYGAVYDVSLSGGNALASGIEARYLRYTVGGGSPQWGHLFEVEAQGHLAAAPVPEPSGSLMAAAGLGVLGWLSRRRRAG</sequence>
<dbReference type="Pfam" id="PF07589">
    <property type="entry name" value="PEP-CTERM"/>
    <property type="match status" value="1"/>
</dbReference>
<dbReference type="EMBL" id="JBDPZD010000001">
    <property type="protein sequence ID" value="MEO3690407.1"/>
    <property type="molecule type" value="Genomic_DNA"/>
</dbReference>
<keyword evidence="1" id="KW-0732">Signal</keyword>
<dbReference type="RefSeq" id="WP_347703237.1">
    <property type="nucleotide sequence ID" value="NZ_JBDPZD010000001.1"/>
</dbReference>
<dbReference type="InterPro" id="IPR013424">
    <property type="entry name" value="Ice-binding_C"/>
</dbReference>